<comment type="caution">
    <text evidence="4">The sequence shown here is derived from an EMBL/GenBank/DDBJ whole genome shotgun (WGS) entry which is preliminary data.</text>
</comment>
<dbReference type="NCBIfam" id="TIGR02032">
    <property type="entry name" value="GG-red-SF"/>
    <property type="match status" value="1"/>
</dbReference>
<evidence type="ECO:0000313" key="4">
    <source>
        <dbReference type="EMBL" id="MBF5055407.1"/>
    </source>
</evidence>
<dbReference type="SUPFAM" id="SSF51905">
    <property type="entry name" value="FAD/NAD(P)-binding domain"/>
    <property type="match status" value="1"/>
</dbReference>
<feature type="domain" description="FAD-binding" evidence="3">
    <location>
        <begin position="3"/>
        <end position="150"/>
    </location>
</feature>
<dbReference type="InterPro" id="IPR002938">
    <property type="entry name" value="FAD-bd"/>
</dbReference>
<reference evidence="4 5" key="1">
    <citation type="submission" date="2012-09" db="EMBL/GenBank/DDBJ databases">
        <title>Genome Sequence of alkane-degrading Bacterium Alcanivorax sp. 521-1.</title>
        <authorList>
            <person name="Lai Q."/>
            <person name="Shao Z."/>
        </authorList>
    </citation>
    <scope>NUCLEOTIDE SEQUENCE [LARGE SCALE GENOMIC DNA]</scope>
    <source>
        <strain evidence="4 5">521-1</strain>
    </source>
</reference>
<dbReference type="InterPro" id="IPR050407">
    <property type="entry name" value="Geranylgeranyl_reductase"/>
</dbReference>
<dbReference type="Pfam" id="PF01494">
    <property type="entry name" value="FAD_binding_3"/>
    <property type="match status" value="1"/>
</dbReference>
<keyword evidence="5" id="KW-1185">Reference proteome</keyword>
<evidence type="ECO:0000313" key="5">
    <source>
        <dbReference type="Proteomes" id="UP000662703"/>
    </source>
</evidence>
<sequence length="363" mass="38937">MAGAGQAGCAAAWDLAAGGARVLLLHGGPERPKPCAGGLTIKALRRYRFPLDAVIRERVRSVAMSRSGEPPMTAGAAAPFCVMTHRRELDALCREQARARGAGWQATAGVRAVRQDHQGVTLISAEGETLRATWLIAADGAHSPVRRALQGQPPTAPAMALEGHLARERARHYPPMTLDFQEVPGGYGWLFPKGDHINVGLYVWRRDRARLAREHLADYARRTLGSDALEEVGGYPLGTWLARRPPRCGRVLFVGDAAGSTEPLLGEGIYGALVSGQLAAGALLAGRPGDYPLLMADWGEELRQVERISRIFYGVPALGYAALSRWLAPTLLAGYAEGLTLGGTKRAWRSLKGRRHLLGSPGA</sequence>
<evidence type="ECO:0000259" key="3">
    <source>
        <dbReference type="Pfam" id="PF01494"/>
    </source>
</evidence>
<name>A0ABS0AMP4_9GAMM</name>
<dbReference type="EMBL" id="ARXX01000007">
    <property type="protein sequence ID" value="MBF5055407.1"/>
    <property type="molecule type" value="Genomic_DNA"/>
</dbReference>
<proteinExistence type="inferred from homology"/>
<dbReference type="Gene3D" id="3.50.50.60">
    <property type="entry name" value="FAD/NAD(P)-binding domain"/>
    <property type="match status" value="1"/>
</dbReference>
<protein>
    <recommendedName>
        <fullName evidence="2">Protein CbrA</fullName>
    </recommendedName>
</protein>
<comment type="similarity">
    <text evidence="1">Belongs to the CbrA family.</text>
</comment>
<evidence type="ECO:0000256" key="2">
    <source>
        <dbReference type="ARBA" id="ARBA00040363"/>
    </source>
</evidence>
<accession>A0ABS0AMP4</accession>
<dbReference type="PRINTS" id="PR00420">
    <property type="entry name" value="RNGMNOXGNASE"/>
</dbReference>
<evidence type="ECO:0000256" key="1">
    <source>
        <dbReference type="ARBA" id="ARBA00038079"/>
    </source>
</evidence>
<dbReference type="PANTHER" id="PTHR42685:SF22">
    <property type="entry name" value="CONDITIONED MEDIUM FACTOR RECEPTOR 1"/>
    <property type="match status" value="1"/>
</dbReference>
<dbReference type="Proteomes" id="UP000662703">
    <property type="component" value="Unassembled WGS sequence"/>
</dbReference>
<dbReference type="InterPro" id="IPR036188">
    <property type="entry name" value="FAD/NAD-bd_sf"/>
</dbReference>
<dbReference type="PANTHER" id="PTHR42685">
    <property type="entry name" value="GERANYLGERANYL DIPHOSPHATE REDUCTASE"/>
    <property type="match status" value="1"/>
</dbReference>
<organism evidence="4 5">
    <name type="scientific">Alloalcanivorax profundimaris</name>
    <dbReference type="NCBI Taxonomy" id="2735259"/>
    <lineage>
        <taxon>Bacteria</taxon>
        <taxon>Pseudomonadati</taxon>
        <taxon>Pseudomonadota</taxon>
        <taxon>Gammaproteobacteria</taxon>
        <taxon>Oceanospirillales</taxon>
        <taxon>Alcanivoracaceae</taxon>
        <taxon>Alloalcanivorax</taxon>
    </lineage>
</organism>
<gene>
    <name evidence="4" type="ORF">Y5W_00701</name>
</gene>
<dbReference type="InterPro" id="IPR011777">
    <property type="entry name" value="Geranylgeranyl_Rdtase_fam"/>
</dbReference>